<dbReference type="InterPro" id="IPR036397">
    <property type="entry name" value="RNaseH_sf"/>
</dbReference>
<evidence type="ECO:0000259" key="1">
    <source>
        <dbReference type="PROSITE" id="PS50994"/>
    </source>
</evidence>
<dbReference type="InterPro" id="IPR012337">
    <property type="entry name" value="RNaseH-like_sf"/>
</dbReference>
<feature type="domain" description="Integrase catalytic" evidence="1">
    <location>
        <begin position="1"/>
        <end position="106"/>
    </location>
</feature>
<name>T1BX66_9ZZZZ</name>
<feature type="non-terminal residue" evidence="2">
    <location>
        <position position="1"/>
    </location>
</feature>
<dbReference type="PANTHER" id="PTHR46889:SF5">
    <property type="entry name" value="INTEGRASE PROTEIN"/>
    <property type="match status" value="1"/>
</dbReference>
<reference evidence="2" key="1">
    <citation type="submission" date="2013-08" db="EMBL/GenBank/DDBJ databases">
        <authorList>
            <person name="Mendez C."/>
            <person name="Richter M."/>
            <person name="Ferrer M."/>
            <person name="Sanchez J."/>
        </authorList>
    </citation>
    <scope>NUCLEOTIDE SEQUENCE</scope>
</reference>
<comment type="caution">
    <text evidence="2">The sequence shown here is derived from an EMBL/GenBank/DDBJ whole genome shotgun (WGS) entry which is preliminary data.</text>
</comment>
<sequence length="156" mass="16904">ITYIWTWLGFVYCAFVIDVFSRRIVGWKVSASLSAEVALDALEMALWQRRGTDLGGLIHHSDRGVQYTAIRYSQRLEDAGAVPSVGSKGDSYDNALAETVNGLYKARWSGGSLLAQSRGGGAGDRPVGVLVELQPAPQRLRLSFRSGGVRSGISRC</sequence>
<dbReference type="GO" id="GO:0003676">
    <property type="term" value="F:nucleic acid binding"/>
    <property type="evidence" value="ECO:0007669"/>
    <property type="project" value="InterPro"/>
</dbReference>
<protein>
    <submittedName>
        <fullName evidence="2">Integrase catalytic region</fullName>
    </submittedName>
</protein>
<proteinExistence type="predicted"/>
<dbReference type="SUPFAM" id="SSF53098">
    <property type="entry name" value="Ribonuclease H-like"/>
    <property type="match status" value="1"/>
</dbReference>
<feature type="non-terminal residue" evidence="2">
    <location>
        <position position="156"/>
    </location>
</feature>
<dbReference type="PANTHER" id="PTHR46889">
    <property type="entry name" value="TRANSPOSASE INSF FOR INSERTION SEQUENCE IS3B-RELATED"/>
    <property type="match status" value="1"/>
</dbReference>
<dbReference type="GO" id="GO:0015074">
    <property type="term" value="P:DNA integration"/>
    <property type="evidence" value="ECO:0007669"/>
    <property type="project" value="InterPro"/>
</dbReference>
<dbReference type="Pfam" id="PF00665">
    <property type="entry name" value="rve"/>
    <property type="match status" value="1"/>
</dbReference>
<reference evidence="2" key="2">
    <citation type="journal article" date="2014" name="ISME J.">
        <title>Microbial stratification in low pH oxic and suboxic macroscopic growths along an acid mine drainage.</title>
        <authorList>
            <person name="Mendez-Garcia C."/>
            <person name="Mesa V."/>
            <person name="Sprenger R.R."/>
            <person name="Richter M."/>
            <person name="Diez M.S."/>
            <person name="Solano J."/>
            <person name="Bargiela R."/>
            <person name="Golyshina O.V."/>
            <person name="Manteca A."/>
            <person name="Ramos J.L."/>
            <person name="Gallego J.R."/>
            <person name="Llorente I."/>
            <person name="Martins Dos Santos V.A."/>
            <person name="Jensen O.N."/>
            <person name="Pelaez A.I."/>
            <person name="Sanchez J."/>
            <person name="Ferrer M."/>
        </authorList>
    </citation>
    <scope>NUCLEOTIDE SEQUENCE</scope>
</reference>
<organism evidence="2">
    <name type="scientific">mine drainage metagenome</name>
    <dbReference type="NCBI Taxonomy" id="410659"/>
    <lineage>
        <taxon>unclassified sequences</taxon>
        <taxon>metagenomes</taxon>
        <taxon>ecological metagenomes</taxon>
    </lineage>
</organism>
<gene>
    <name evidence="2" type="ORF">B1B_08543</name>
</gene>
<accession>T1BX66</accession>
<dbReference type="Gene3D" id="3.30.420.10">
    <property type="entry name" value="Ribonuclease H-like superfamily/Ribonuclease H"/>
    <property type="match status" value="1"/>
</dbReference>
<evidence type="ECO:0000313" key="2">
    <source>
        <dbReference type="EMBL" id="EQD58460.1"/>
    </source>
</evidence>
<dbReference type="InterPro" id="IPR001584">
    <property type="entry name" value="Integrase_cat-core"/>
</dbReference>
<dbReference type="PROSITE" id="PS50994">
    <property type="entry name" value="INTEGRASE"/>
    <property type="match status" value="1"/>
</dbReference>
<dbReference type="EMBL" id="AUZY01005590">
    <property type="protein sequence ID" value="EQD58460.1"/>
    <property type="molecule type" value="Genomic_DNA"/>
</dbReference>
<dbReference type="AlphaFoldDB" id="T1BX66"/>
<dbReference type="InterPro" id="IPR050900">
    <property type="entry name" value="Transposase_IS3/IS150/IS904"/>
</dbReference>